<dbReference type="GeneID" id="82891106"/>
<evidence type="ECO:0000256" key="2">
    <source>
        <dbReference type="ARBA" id="ARBA00008263"/>
    </source>
</evidence>
<dbReference type="InterPro" id="IPR013758">
    <property type="entry name" value="Topo_IIA_A/C_ab"/>
</dbReference>
<comment type="catalytic activity">
    <reaction evidence="1 8 9">
        <text>ATP-dependent breakage, passage and rejoining of double-stranded DNA.</text>
        <dbReference type="EC" id="5.6.2.2"/>
    </reaction>
</comment>
<dbReference type="InterPro" id="IPR035516">
    <property type="entry name" value="Gyrase/topoIV_suA_C"/>
</dbReference>
<evidence type="ECO:0000256" key="1">
    <source>
        <dbReference type="ARBA" id="ARBA00000185"/>
    </source>
</evidence>
<dbReference type="EC" id="5.6.2.2" evidence="8"/>
<organism evidence="12 13">
    <name type="scientific">Alistipes ihumii AP11</name>
    <dbReference type="NCBI Taxonomy" id="1211813"/>
    <lineage>
        <taxon>Bacteria</taxon>
        <taxon>Pseudomonadati</taxon>
        <taxon>Bacteroidota</taxon>
        <taxon>Bacteroidia</taxon>
        <taxon>Bacteroidales</taxon>
        <taxon>Rikenellaceae</taxon>
        <taxon>Alistipes</taxon>
    </lineage>
</organism>
<comment type="similarity">
    <text evidence="2 8">Belongs to the type II topoisomerase GyrA/ParC subunit family.</text>
</comment>
<dbReference type="HAMAP" id="MF_01897">
    <property type="entry name" value="GyrA"/>
    <property type="match status" value="1"/>
</dbReference>
<dbReference type="PANTHER" id="PTHR43493:SF5">
    <property type="entry name" value="DNA GYRASE SUBUNIT A, CHLOROPLASTIC_MITOCHONDRIAL"/>
    <property type="match status" value="1"/>
</dbReference>
<dbReference type="CDD" id="cd00187">
    <property type="entry name" value="TOP4c"/>
    <property type="match status" value="1"/>
</dbReference>
<sequence>MAEASEEGRIIQINIEEEMKTAYIDYSMSVIVSRALPDVRDGLKPVHRRILYDMSNELNLYSDKPHRKSARIVGDVLGKFHPHGDSSVYEAMVRMAQEWSLRYQLVDGQGNFGSVDGDGPAAMRYTEARMRKIADEVMADIDKDTVDFRPNFDETIPEPTVLPTKIPLLLVNGASGIAVGMATNMPPHNLSEVIDATCAYIDDRQVETSELLKYVKAPDFPTGGIIYGYEGVREAYETGRGRIVMRAKTEIEHTSTGRECIVVTEIPYMVNKAEMIRKIADLINDKKIEGIAYINDESDRSGMRIVMILKHDAVASVVLNNLFKLTPMQTSFPVNNIALVDGRPMLLTLRDLIRHFVEHRHDVVVRRTRYDLAQAEKRAHILEGLLIAVDHIDEVIRIIRGSQSPDAAKIALIERFSLTEVQAAAIIDMRLRALTGLERDKLKNEYDELCKQIAYYKEVLESEPLQMKIIKDELLEIKQKYGDERRTEIVLSAEEFNPEDFYADDEMVITISHMGYIKRTPLTEYRTQNRGGVGMKGCSTRDEDFIEHIYVTTMHNTMLFFTEKGRCYWLKVYAIPEGTRASKGRAIQNVIQIEPDDAVRAYINVRRLDDREYVTSNYIIMCTKAGIVKKTLLEAYSRPRQNGVNAITIKEGDQLIEAKLTSGDSEVLLAAKEGKAIRFNEKAVRPIGRTGAGVKGITIDGDDEVVGMICVEKDRKEDILVVSEHGYGKRTDLDDYRITNRGGKGVKTLQITEKTGKLIAIKAVTDENDLMIINRSGLTIRIPVGDIRLAGRATQGVKVINLRGGDSIASVIEVPKSEEPESETPEAEGGSVDAPDGQTSGTENMNE</sequence>
<dbReference type="InterPro" id="IPR005743">
    <property type="entry name" value="GyrA"/>
</dbReference>
<dbReference type="PROSITE" id="PS52040">
    <property type="entry name" value="TOPO_IIA"/>
    <property type="match status" value="1"/>
</dbReference>
<keyword evidence="5 8" id="KW-0799">Topoisomerase</keyword>
<evidence type="ECO:0000256" key="5">
    <source>
        <dbReference type="ARBA" id="ARBA00023029"/>
    </source>
</evidence>
<name>A0ABY5V1T6_9BACT</name>
<evidence type="ECO:0000256" key="3">
    <source>
        <dbReference type="ARBA" id="ARBA00022741"/>
    </source>
</evidence>
<dbReference type="RefSeq" id="WP_019246542.1">
    <property type="nucleotide sequence ID" value="NZ_CAPH01000017.1"/>
</dbReference>
<keyword evidence="13" id="KW-1185">Reference proteome</keyword>
<keyword evidence="4 8" id="KW-0067">ATP-binding</keyword>
<dbReference type="PANTHER" id="PTHR43493">
    <property type="entry name" value="DNA GYRASE/TOPOISOMERASE SUBUNIT A"/>
    <property type="match status" value="1"/>
</dbReference>
<keyword evidence="3 8" id="KW-0547">Nucleotide-binding</keyword>
<comment type="subcellular location">
    <subcellularLocation>
        <location evidence="8">Cytoplasm</location>
    </subcellularLocation>
</comment>
<proteinExistence type="inferred from homology"/>
<dbReference type="Proteomes" id="UP001059295">
    <property type="component" value="Chromosome"/>
</dbReference>
<dbReference type="InterPro" id="IPR002205">
    <property type="entry name" value="Topo_IIA_dom_A"/>
</dbReference>
<reference evidence="12" key="1">
    <citation type="journal article" date="2022" name="Cell">
        <title>Design, construction, and in vivo augmentation of a complex gut microbiome.</title>
        <authorList>
            <person name="Cheng A.G."/>
            <person name="Ho P.Y."/>
            <person name="Aranda-Diaz A."/>
            <person name="Jain S."/>
            <person name="Yu F.B."/>
            <person name="Meng X."/>
            <person name="Wang M."/>
            <person name="Iakiviak M."/>
            <person name="Nagashima K."/>
            <person name="Zhao A."/>
            <person name="Murugkar P."/>
            <person name="Patil A."/>
            <person name="Atabakhsh K."/>
            <person name="Weakley A."/>
            <person name="Yan J."/>
            <person name="Brumbaugh A.R."/>
            <person name="Higginbottom S."/>
            <person name="Dimas A."/>
            <person name="Shiver A.L."/>
            <person name="Deutschbauer A."/>
            <person name="Neff N."/>
            <person name="Sonnenburg J.L."/>
            <person name="Huang K.C."/>
            <person name="Fischbach M.A."/>
        </authorList>
    </citation>
    <scope>NUCLEOTIDE SEQUENCE</scope>
    <source>
        <strain evidence="12">AP11</strain>
    </source>
</reference>
<evidence type="ECO:0000256" key="6">
    <source>
        <dbReference type="ARBA" id="ARBA00023125"/>
    </source>
</evidence>
<keyword evidence="6 8" id="KW-0238">DNA-binding</keyword>
<keyword evidence="8" id="KW-0963">Cytoplasm</keyword>
<feature type="domain" description="Topo IIA-type catalytic" evidence="11">
    <location>
        <begin position="36"/>
        <end position="506"/>
    </location>
</feature>
<evidence type="ECO:0000256" key="7">
    <source>
        <dbReference type="ARBA" id="ARBA00023235"/>
    </source>
</evidence>
<evidence type="ECO:0000256" key="4">
    <source>
        <dbReference type="ARBA" id="ARBA00022840"/>
    </source>
</evidence>
<dbReference type="SMART" id="SM00434">
    <property type="entry name" value="TOP4c"/>
    <property type="match status" value="1"/>
</dbReference>
<comment type="function">
    <text evidence="8">A type II topoisomerase that negatively supercoils closed circular double-stranded (ds) DNA in an ATP-dependent manner to modulate DNA topology and maintain chromosomes in an underwound state. Negative supercoiling favors strand separation, and DNA replication, transcription, recombination and repair, all of which involve strand separation. Also able to catalyze the interconversion of other topological isomers of dsDNA rings, including catenanes and knotted rings. Type II topoisomerases break and join 2 DNA strands simultaneously in an ATP-dependent manner.</text>
</comment>
<evidence type="ECO:0000259" key="11">
    <source>
        <dbReference type="PROSITE" id="PS52040"/>
    </source>
</evidence>
<feature type="active site" description="O-(5'-phospho-DNA)-tyrosine intermediate" evidence="8 9">
    <location>
        <position position="125"/>
    </location>
</feature>
<dbReference type="InterPro" id="IPR013757">
    <property type="entry name" value="Topo_IIA_A_a_sf"/>
</dbReference>
<feature type="short sequence motif" description="GyrA-box" evidence="8">
    <location>
        <begin position="528"/>
        <end position="534"/>
    </location>
</feature>
<dbReference type="NCBIfam" id="NF004044">
    <property type="entry name" value="PRK05561.1"/>
    <property type="match status" value="1"/>
</dbReference>
<evidence type="ECO:0000313" key="13">
    <source>
        <dbReference type="Proteomes" id="UP001059295"/>
    </source>
</evidence>
<keyword evidence="7 8" id="KW-0413">Isomerase</keyword>
<evidence type="ECO:0000256" key="10">
    <source>
        <dbReference type="SAM" id="MobiDB-lite"/>
    </source>
</evidence>
<dbReference type="EMBL" id="CP102294">
    <property type="protein sequence ID" value="UWN58168.1"/>
    <property type="molecule type" value="Genomic_DNA"/>
</dbReference>
<dbReference type="InterPro" id="IPR006691">
    <property type="entry name" value="GyrA/parC_rep"/>
</dbReference>
<dbReference type="SUPFAM" id="SSF56719">
    <property type="entry name" value="Type II DNA topoisomerase"/>
    <property type="match status" value="1"/>
</dbReference>
<dbReference type="Gene3D" id="1.10.268.10">
    <property type="entry name" value="Topoisomerase, domain 3"/>
    <property type="match status" value="1"/>
</dbReference>
<feature type="region of interest" description="Disordered" evidence="10">
    <location>
        <begin position="811"/>
        <end position="847"/>
    </location>
</feature>
<protein>
    <recommendedName>
        <fullName evidence="8">DNA gyrase subunit A</fullName>
        <ecNumber evidence="8">5.6.2.2</ecNumber>
    </recommendedName>
</protein>
<dbReference type="GO" id="GO:0003918">
    <property type="term" value="F:DNA topoisomerase type II (double strand cut, ATP-hydrolyzing) activity"/>
    <property type="evidence" value="ECO:0007669"/>
    <property type="project" value="UniProtKB-EC"/>
</dbReference>
<accession>A0ABY5V1T6</accession>
<dbReference type="InterPro" id="IPR050220">
    <property type="entry name" value="Type_II_DNA_Topoisomerases"/>
</dbReference>
<dbReference type="Pfam" id="PF00521">
    <property type="entry name" value="DNA_topoisoIV"/>
    <property type="match status" value="1"/>
</dbReference>
<comment type="subunit">
    <text evidence="8">Heterotetramer, composed of two GyrA and two GyrB chains. In the heterotetramer, GyrA contains the active site tyrosine that forms a transient covalent intermediate with DNA, while GyrB binds cofactors and catalyzes ATP hydrolysis.</text>
</comment>
<gene>
    <name evidence="8 12" type="primary">gyrA</name>
    <name evidence="12" type="ORF">NQ491_05190</name>
</gene>
<evidence type="ECO:0000256" key="8">
    <source>
        <dbReference type="HAMAP-Rule" id="MF_01897"/>
    </source>
</evidence>
<dbReference type="SUPFAM" id="SSF101904">
    <property type="entry name" value="GyrA/ParC C-terminal domain-like"/>
    <property type="match status" value="1"/>
</dbReference>
<dbReference type="InterPro" id="IPR013760">
    <property type="entry name" value="Topo_IIA-like_dom_sf"/>
</dbReference>
<evidence type="ECO:0000313" key="12">
    <source>
        <dbReference type="EMBL" id="UWN58168.1"/>
    </source>
</evidence>
<dbReference type="NCBIfam" id="NF004043">
    <property type="entry name" value="PRK05560.1"/>
    <property type="match status" value="1"/>
</dbReference>
<evidence type="ECO:0000256" key="9">
    <source>
        <dbReference type="PROSITE-ProRule" id="PRU01384"/>
    </source>
</evidence>
<comment type="miscellaneous">
    <text evidence="8">Few gyrases are as efficient as E.coli at forming negative supercoils. Not all organisms have 2 type II topoisomerases; in organisms with a single type II topoisomerase this enzyme also has to decatenate newly replicated chromosomes.</text>
</comment>
<dbReference type="Gene3D" id="3.30.1360.40">
    <property type="match status" value="1"/>
</dbReference>
<feature type="compositionally biased region" description="Polar residues" evidence="10">
    <location>
        <begin position="837"/>
        <end position="847"/>
    </location>
</feature>
<dbReference type="Gene3D" id="3.90.199.10">
    <property type="entry name" value="Topoisomerase II, domain 5"/>
    <property type="match status" value="1"/>
</dbReference>
<dbReference type="Gene3D" id="2.120.10.90">
    <property type="entry name" value="DNA gyrase/topoisomerase IV, subunit A, C-terminal"/>
    <property type="match status" value="1"/>
</dbReference>
<dbReference type="Pfam" id="PF03989">
    <property type="entry name" value="DNA_gyraseA_C"/>
    <property type="match status" value="6"/>
</dbReference>
<dbReference type="NCBIfam" id="TIGR01063">
    <property type="entry name" value="gyrA"/>
    <property type="match status" value="1"/>
</dbReference>